<feature type="transmembrane region" description="Helical" evidence="2">
    <location>
        <begin position="17"/>
        <end position="36"/>
    </location>
</feature>
<accession>A0A7K1Y4N0</accession>
<dbReference type="RefSeq" id="WP_160842648.1">
    <property type="nucleotide sequence ID" value="NZ_WVHT01000001.1"/>
</dbReference>
<evidence type="ECO:0000256" key="2">
    <source>
        <dbReference type="SAM" id="Phobius"/>
    </source>
</evidence>
<feature type="coiled-coil region" evidence="1">
    <location>
        <begin position="45"/>
        <end position="97"/>
    </location>
</feature>
<keyword evidence="2" id="KW-1133">Transmembrane helix</keyword>
<comment type="caution">
    <text evidence="3">The sequence shown here is derived from an EMBL/GenBank/DDBJ whole genome shotgun (WGS) entry which is preliminary data.</text>
</comment>
<keyword evidence="1" id="KW-0175">Coiled coil</keyword>
<organism evidence="3 4">
    <name type="scientific">Hufsiella arboris</name>
    <dbReference type="NCBI Taxonomy" id="2695275"/>
    <lineage>
        <taxon>Bacteria</taxon>
        <taxon>Pseudomonadati</taxon>
        <taxon>Bacteroidota</taxon>
        <taxon>Sphingobacteriia</taxon>
        <taxon>Sphingobacteriales</taxon>
        <taxon>Sphingobacteriaceae</taxon>
        <taxon>Hufsiella</taxon>
    </lineage>
</organism>
<dbReference type="EMBL" id="WVHT01000001">
    <property type="protein sequence ID" value="MXV49537.1"/>
    <property type="molecule type" value="Genomic_DNA"/>
</dbReference>
<evidence type="ECO:0008006" key="5">
    <source>
        <dbReference type="Google" id="ProtNLM"/>
    </source>
</evidence>
<gene>
    <name evidence="3" type="ORF">GS399_01020</name>
</gene>
<evidence type="ECO:0000256" key="1">
    <source>
        <dbReference type="SAM" id="Coils"/>
    </source>
</evidence>
<evidence type="ECO:0000313" key="4">
    <source>
        <dbReference type="Proteomes" id="UP000466586"/>
    </source>
</evidence>
<keyword evidence="2" id="KW-0472">Membrane</keyword>
<dbReference type="Gene3D" id="1.10.287.1490">
    <property type="match status" value="1"/>
</dbReference>
<keyword evidence="4" id="KW-1185">Reference proteome</keyword>
<dbReference type="Proteomes" id="UP000466586">
    <property type="component" value="Unassembled WGS sequence"/>
</dbReference>
<protein>
    <recommendedName>
        <fullName evidence="5">Chromosome partitioning protein ParA</fullName>
    </recommendedName>
</protein>
<keyword evidence="2" id="KW-0812">Transmembrane</keyword>
<proteinExistence type="predicted"/>
<reference evidence="3 4" key="1">
    <citation type="submission" date="2019-11" db="EMBL/GenBank/DDBJ databases">
        <title>Pedobacter sp. HMF7647 Genome sequencing and assembly.</title>
        <authorList>
            <person name="Kang H."/>
            <person name="Kim H."/>
            <person name="Joh K."/>
        </authorList>
    </citation>
    <scope>NUCLEOTIDE SEQUENCE [LARGE SCALE GENOMIC DNA]</scope>
    <source>
        <strain evidence="3 4">HMF7647</strain>
    </source>
</reference>
<feature type="coiled-coil region" evidence="1">
    <location>
        <begin position="122"/>
        <end position="177"/>
    </location>
</feature>
<evidence type="ECO:0000313" key="3">
    <source>
        <dbReference type="EMBL" id="MXV49537.1"/>
    </source>
</evidence>
<sequence>METTYQDKSPKKDSNKIYFLIIVILALLGTNAYLFFKDKKANDRIVTLSDEKSRMETEIDKIEAELDKANNSNLKLSDDMKKEQEIARQKITQLREQLKKGQLSQGQLAKAQEDIKQLRYFVTKYTADIDELKKQNATLRTERDSLRTTVNDVTAKATDLEKQNEELNTKVKAAAAIKVATISVTPLKVKNSGKETDVTRASTAKKLRITFNVADNAIAEKGMHDIYLRIIDPSGNLIVSDNTTMFNADNEDMQYTYKTAIEFANDGKVYNVDWTNPAAFQKGTYNVMLYADGYAMGKTTVSLR</sequence>
<name>A0A7K1Y4N0_9SPHI</name>
<dbReference type="AlphaFoldDB" id="A0A7K1Y4N0"/>